<evidence type="ECO:0000256" key="7">
    <source>
        <dbReference type="ARBA" id="ARBA00023170"/>
    </source>
</evidence>
<dbReference type="Pfam" id="PF00531">
    <property type="entry name" value="Death"/>
    <property type="match status" value="1"/>
</dbReference>
<keyword evidence="11" id="KW-0812">Transmembrane</keyword>
<reference evidence="14" key="3">
    <citation type="submission" date="2025-09" db="UniProtKB">
        <authorList>
            <consortium name="Ensembl"/>
        </authorList>
    </citation>
    <scope>IDENTIFICATION</scope>
</reference>
<sequence length="456" mass="51031">MSQFDLVFPSSHLHVQTCQHFTNQIIIFTFLHLSVDLYRVIVCSECSGKQITDSVVFQVLSLLIWLLTPTEAPPQSNLSLIGGRTRREVNCRDQQEYRSGGICCLNCPAGTYVTSPCRTSGQQGVCQECDDGTYMEHTNGLSQCFRCTQCRSDQEVLRQCAHTHNTECRCRPGRFCDPDQACELCKRCSRCGQDEETVRNCTPTANTECKKVRSSSAPPTVGVSVIVPLSLAAVAVIIFVVIFVCIWKRRKRAASQNLSEEQKTGQPFQALHDEGGGRGPHRPSIINARQLVRTNSFKHTTEERKVLCESLNSSASNSQYSLTGLTSCSSPASPPVANPAAPPQPLWREDEQFPRLVAVNGEESLCNCFEYFEELNMDYHKKFFRHLGISDNTIKAKEGLPYEDRIHALLNVWIEKAGSEASLNDLLQVLLNLGQCRTAEVIKEKAVHHRHYRCEG</sequence>
<dbReference type="GeneTree" id="ENSGT00940000165531"/>
<feature type="domain" description="TNFR-Cys" evidence="13">
    <location>
        <begin position="128"/>
        <end position="168"/>
    </location>
</feature>
<evidence type="ECO:0000256" key="10">
    <source>
        <dbReference type="SAM" id="MobiDB-lite"/>
    </source>
</evidence>
<feature type="disulfide bond" evidence="9">
    <location>
        <begin position="191"/>
        <end position="209"/>
    </location>
</feature>
<evidence type="ECO:0000256" key="3">
    <source>
        <dbReference type="ARBA" id="ARBA00022729"/>
    </source>
</evidence>
<dbReference type="GO" id="GO:0036462">
    <property type="term" value="P:TRAIL-activated apoptotic signaling pathway"/>
    <property type="evidence" value="ECO:0007669"/>
    <property type="project" value="TreeGrafter"/>
</dbReference>
<dbReference type="PANTHER" id="PTHR46330:SF6">
    <property type="entry name" value="HEMATOPOIETIC DEATH RECEPTOR-RELATED"/>
    <property type="match status" value="1"/>
</dbReference>
<evidence type="ECO:0000256" key="8">
    <source>
        <dbReference type="ARBA" id="ARBA00023180"/>
    </source>
</evidence>
<keyword evidence="3" id="KW-0732">Signal</keyword>
<evidence type="ECO:0000256" key="9">
    <source>
        <dbReference type="PROSITE-ProRule" id="PRU00206"/>
    </source>
</evidence>
<feature type="domain" description="Death" evidence="12">
    <location>
        <begin position="381"/>
        <end position="446"/>
    </location>
</feature>
<reference evidence="14 15" key="1">
    <citation type="journal article" date="2011" name="Genome Biol. Evol.">
        <title>Integration of the genetic map and genome assembly of fugu facilitates insights into distinct features of genome evolution in teleosts and mammals.</title>
        <authorList>
            <person name="Kai W."/>
            <person name="Kikuchi K."/>
            <person name="Tohari S."/>
            <person name="Chew A.K."/>
            <person name="Tay A."/>
            <person name="Fujiwara A."/>
            <person name="Hosoya S."/>
            <person name="Suetake H."/>
            <person name="Naruse K."/>
            <person name="Brenner S."/>
            <person name="Suzuki Y."/>
            <person name="Venkatesh B."/>
        </authorList>
    </citation>
    <scope>NUCLEOTIDE SEQUENCE [LARGE SCALE GENOMIC DNA]</scope>
</reference>
<feature type="disulfide bond" evidence="9">
    <location>
        <begin position="150"/>
        <end position="168"/>
    </location>
</feature>
<feature type="region of interest" description="Disordered" evidence="10">
    <location>
        <begin position="256"/>
        <end position="284"/>
    </location>
</feature>
<feature type="transmembrane region" description="Helical" evidence="11">
    <location>
        <begin position="221"/>
        <end position="247"/>
    </location>
</feature>
<keyword evidence="11" id="KW-1133">Transmembrane helix</keyword>
<dbReference type="InParanoid" id="A0A674NYV5"/>
<feature type="compositionally biased region" description="Polar residues" evidence="10">
    <location>
        <begin position="256"/>
        <end position="267"/>
    </location>
</feature>
<dbReference type="GO" id="GO:0005886">
    <property type="term" value="C:plasma membrane"/>
    <property type="evidence" value="ECO:0007669"/>
    <property type="project" value="Ensembl"/>
</dbReference>
<evidence type="ECO:0000256" key="4">
    <source>
        <dbReference type="ARBA" id="ARBA00022737"/>
    </source>
</evidence>
<dbReference type="AlphaFoldDB" id="A0A674NYV5"/>
<dbReference type="SMART" id="SM00208">
    <property type="entry name" value="TNFR"/>
    <property type="match status" value="3"/>
</dbReference>
<dbReference type="InterPro" id="IPR011029">
    <property type="entry name" value="DEATH-like_dom_sf"/>
</dbReference>
<dbReference type="Gene3D" id="1.10.533.10">
    <property type="entry name" value="Death Domain, Fas"/>
    <property type="match status" value="1"/>
</dbReference>
<reference evidence="14" key="2">
    <citation type="submission" date="2025-08" db="UniProtKB">
        <authorList>
            <consortium name="Ensembl"/>
        </authorList>
    </citation>
    <scope>IDENTIFICATION</scope>
</reference>
<feature type="domain" description="TNFR-Cys" evidence="13">
    <location>
        <begin position="169"/>
        <end position="209"/>
    </location>
</feature>
<dbReference type="GO" id="GO:0004888">
    <property type="term" value="F:transmembrane signaling receptor activity"/>
    <property type="evidence" value="ECO:0007669"/>
    <property type="project" value="UniProtKB-ARBA"/>
</dbReference>
<dbReference type="InterPro" id="IPR052491">
    <property type="entry name" value="TNFRSF10"/>
</dbReference>
<dbReference type="GO" id="GO:0009986">
    <property type="term" value="C:cell surface"/>
    <property type="evidence" value="ECO:0007669"/>
    <property type="project" value="TreeGrafter"/>
</dbReference>
<evidence type="ECO:0000259" key="12">
    <source>
        <dbReference type="PROSITE" id="PS50017"/>
    </source>
</evidence>
<keyword evidence="7" id="KW-0675">Receptor</keyword>
<evidence type="ECO:0000313" key="14">
    <source>
        <dbReference type="Ensembl" id="ENSTRUP00000078844.1"/>
    </source>
</evidence>
<evidence type="ECO:0000259" key="13">
    <source>
        <dbReference type="PROSITE" id="PS50050"/>
    </source>
</evidence>
<dbReference type="InterPro" id="IPR001368">
    <property type="entry name" value="TNFR/NGFR_Cys_rich_reg"/>
</dbReference>
<dbReference type="PANTHER" id="PTHR46330">
    <property type="entry name" value="TUMOR NECROSIS FACTOR RECEPTOR SUPERFAMILY MEMBER 10B"/>
    <property type="match status" value="1"/>
</dbReference>
<name>A0A674NYV5_TAKRU</name>
<dbReference type="Proteomes" id="UP000005226">
    <property type="component" value="Chromosome 21"/>
</dbReference>
<organism evidence="14 15">
    <name type="scientific">Takifugu rubripes</name>
    <name type="common">Japanese pufferfish</name>
    <name type="synonym">Fugu rubripes</name>
    <dbReference type="NCBI Taxonomy" id="31033"/>
    <lineage>
        <taxon>Eukaryota</taxon>
        <taxon>Metazoa</taxon>
        <taxon>Chordata</taxon>
        <taxon>Craniata</taxon>
        <taxon>Vertebrata</taxon>
        <taxon>Euteleostomi</taxon>
        <taxon>Actinopterygii</taxon>
        <taxon>Neopterygii</taxon>
        <taxon>Teleostei</taxon>
        <taxon>Neoteleostei</taxon>
        <taxon>Acanthomorphata</taxon>
        <taxon>Eupercaria</taxon>
        <taxon>Tetraodontiformes</taxon>
        <taxon>Tetradontoidea</taxon>
        <taxon>Tetraodontidae</taxon>
        <taxon>Takifugu</taxon>
    </lineage>
</organism>
<proteinExistence type="predicted"/>
<feature type="repeat" description="TNFR-Cys" evidence="9">
    <location>
        <begin position="128"/>
        <end position="168"/>
    </location>
</feature>
<keyword evidence="15" id="KW-1185">Reference proteome</keyword>
<dbReference type="GO" id="GO:0043065">
    <property type="term" value="P:positive regulation of apoptotic process"/>
    <property type="evidence" value="ECO:0007669"/>
    <property type="project" value="Ensembl"/>
</dbReference>
<dbReference type="PROSITE" id="PS50050">
    <property type="entry name" value="TNFR_NGFR_2"/>
    <property type="match status" value="2"/>
</dbReference>
<dbReference type="SUPFAM" id="SSF57586">
    <property type="entry name" value="TNF receptor-like"/>
    <property type="match status" value="2"/>
</dbReference>
<feature type="repeat" description="TNFR-Cys" evidence="9">
    <location>
        <begin position="169"/>
        <end position="209"/>
    </location>
</feature>
<feature type="disulfide bond" evidence="9">
    <location>
        <begin position="129"/>
        <end position="144"/>
    </location>
</feature>
<evidence type="ECO:0000256" key="2">
    <source>
        <dbReference type="ARBA" id="ARBA00022703"/>
    </source>
</evidence>
<dbReference type="OMA" id="HEDRIHY"/>
<dbReference type="SUPFAM" id="SSF47986">
    <property type="entry name" value="DEATH domain"/>
    <property type="match status" value="1"/>
</dbReference>
<gene>
    <name evidence="14" type="primary">hdr</name>
</gene>
<dbReference type="InterPro" id="IPR000488">
    <property type="entry name" value="Death_dom"/>
</dbReference>
<feature type="disulfide bond" evidence="9">
    <location>
        <begin position="170"/>
        <end position="185"/>
    </location>
</feature>
<keyword evidence="5 11" id="KW-0472">Membrane</keyword>
<evidence type="ECO:0000313" key="15">
    <source>
        <dbReference type="Proteomes" id="UP000005226"/>
    </source>
</evidence>
<keyword evidence="4" id="KW-0677">Repeat</keyword>
<feature type="disulfide bond" evidence="9">
    <location>
        <begin position="147"/>
        <end position="160"/>
    </location>
</feature>
<dbReference type="Pfam" id="PF00020">
    <property type="entry name" value="TNFR_c6"/>
    <property type="match status" value="2"/>
</dbReference>
<evidence type="ECO:0000256" key="1">
    <source>
        <dbReference type="ARBA" id="ARBA00004370"/>
    </source>
</evidence>
<dbReference type="Ensembl" id="ENSTRUT00000091676.1">
    <property type="protein sequence ID" value="ENSTRUP00000078844.1"/>
    <property type="gene ID" value="ENSTRUG00000004271.3"/>
</dbReference>
<accession>A0A674NYV5</accession>
<evidence type="ECO:0000256" key="11">
    <source>
        <dbReference type="SAM" id="Phobius"/>
    </source>
</evidence>
<dbReference type="Gene3D" id="2.10.50.10">
    <property type="entry name" value="Tumor Necrosis Factor Receptor, subunit A, domain 2"/>
    <property type="match status" value="2"/>
</dbReference>
<keyword evidence="8" id="KW-0325">Glycoprotein</keyword>
<evidence type="ECO:0000256" key="6">
    <source>
        <dbReference type="ARBA" id="ARBA00023157"/>
    </source>
</evidence>
<dbReference type="FunFam" id="2.10.50.10:FF:000004">
    <property type="entry name" value="Tumor necrosis factor receptor superfamily member 6"/>
    <property type="match status" value="1"/>
</dbReference>
<dbReference type="PROSITE" id="PS50017">
    <property type="entry name" value="DEATH_DOMAIN"/>
    <property type="match status" value="1"/>
</dbReference>
<comment type="subcellular location">
    <subcellularLocation>
        <location evidence="1">Membrane</location>
    </subcellularLocation>
</comment>
<evidence type="ECO:0000256" key="5">
    <source>
        <dbReference type="ARBA" id="ARBA00023136"/>
    </source>
</evidence>
<feature type="disulfide bond" evidence="9">
    <location>
        <begin position="188"/>
        <end position="201"/>
    </location>
</feature>
<protein>
    <submittedName>
        <fullName evidence="14">Hematopoietic death receptor</fullName>
    </submittedName>
</protein>
<keyword evidence="2" id="KW-0053">Apoptosis</keyword>
<keyword evidence="6 9" id="KW-1015">Disulfide bond</keyword>